<keyword evidence="1" id="KW-0472">Membrane</keyword>
<protein>
    <recommendedName>
        <fullName evidence="4">C4-dicarboxylate ABC transporter</fullName>
    </recommendedName>
</protein>
<feature type="transmembrane region" description="Helical" evidence="1">
    <location>
        <begin position="12"/>
        <end position="30"/>
    </location>
</feature>
<proteinExistence type="predicted"/>
<keyword evidence="3" id="KW-1185">Reference proteome</keyword>
<feature type="transmembrane region" description="Helical" evidence="1">
    <location>
        <begin position="42"/>
        <end position="60"/>
    </location>
</feature>
<reference evidence="3" key="1">
    <citation type="journal article" date="2019" name="Int. J. Syst. Evol. Microbiol.">
        <title>The Global Catalogue of Microorganisms (GCM) 10K type strain sequencing project: providing services to taxonomists for standard genome sequencing and annotation.</title>
        <authorList>
            <consortium name="The Broad Institute Genomics Platform"/>
            <consortium name="The Broad Institute Genome Sequencing Center for Infectious Disease"/>
            <person name="Wu L."/>
            <person name="Ma J."/>
        </authorList>
    </citation>
    <scope>NUCLEOTIDE SEQUENCE [LARGE SCALE GENOMIC DNA]</scope>
    <source>
        <strain evidence="3">CECT 7956</strain>
    </source>
</reference>
<organism evidence="2 3">
    <name type="scientific">Lacihabitans lacunae</name>
    <dbReference type="NCBI Taxonomy" id="1028214"/>
    <lineage>
        <taxon>Bacteria</taxon>
        <taxon>Pseudomonadati</taxon>
        <taxon>Bacteroidota</taxon>
        <taxon>Cytophagia</taxon>
        <taxon>Cytophagales</taxon>
        <taxon>Leadbetterellaceae</taxon>
        <taxon>Lacihabitans</taxon>
    </lineage>
</organism>
<dbReference type="EMBL" id="JBHRYQ010000001">
    <property type="protein sequence ID" value="MFC3813103.1"/>
    <property type="molecule type" value="Genomic_DNA"/>
</dbReference>
<gene>
    <name evidence="2" type="ORF">ACFOOI_20730</name>
</gene>
<evidence type="ECO:0000256" key="1">
    <source>
        <dbReference type="SAM" id="Phobius"/>
    </source>
</evidence>
<dbReference type="RefSeq" id="WP_379840008.1">
    <property type="nucleotide sequence ID" value="NZ_JBHRYQ010000001.1"/>
</dbReference>
<sequence length="71" mass="8128">MDFETLISKLRDALMLAIGIVYAVCGFYVIKLEWFLTKLDSEIAWILGIILIAYGLFRVYRAIQIIKKGVS</sequence>
<keyword evidence="1" id="KW-0812">Transmembrane</keyword>
<accession>A0ABV7Z4I6</accession>
<comment type="caution">
    <text evidence="2">The sequence shown here is derived from an EMBL/GenBank/DDBJ whole genome shotgun (WGS) entry which is preliminary data.</text>
</comment>
<name>A0ABV7Z4I6_9BACT</name>
<dbReference type="Proteomes" id="UP001595616">
    <property type="component" value="Unassembled WGS sequence"/>
</dbReference>
<evidence type="ECO:0000313" key="3">
    <source>
        <dbReference type="Proteomes" id="UP001595616"/>
    </source>
</evidence>
<evidence type="ECO:0000313" key="2">
    <source>
        <dbReference type="EMBL" id="MFC3813103.1"/>
    </source>
</evidence>
<evidence type="ECO:0008006" key="4">
    <source>
        <dbReference type="Google" id="ProtNLM"/>
    </source>
</evidence>
<keyword evidence="1" id="KW-1133">Transmembrane helix</keyword>